<protein>
    <recommendedName>
        <fullName evidence="4">MarR family transcriptional regulator</fullName>
    </recommendedName>
</protein>
<evidence type="ECO:0000313" key="3">
    <source>
        <dbReference type="Proteomes" id="UP000696294"/>
    </source>
</evidence>
<comment type="caution">
    <text evidence="2">The sequence shown here is derived from an EMBL/GenBank/DDBJ whole genome shotgun (WGS) entry which is preliminary data.</text>
</comment>
<reference evidence="2 3" key="1">
    <citation type="submission" date="2020-03" db="EMBL/GenBank/DDBJ databases">
        <title>WGS of actinomycetes isolated from Thailand.</title>
        <authorList>
            <person name="Thawai C."/>
        </authorList>
    </citation>
    <scope>NUCLEOTIDE SEQUENCE [LARGE SCALE GENOMIC DNA]</scope>
    <source>
        <strain evidence="2 3">FMUSA5-5</strain>
    </source>
</reference>
<evidence type="ECO:0000256" key="1">
    <source>
        <dbReference type="SAM" id="MobiDB-lite"/>
    </source>
</evidence>
<evidence type="ECO:0008006" key="4">
    <source>
        <dbReference type="Google" id="ProtNLM"/>
    </source>
</evidence>
<evidence type="ECO:0000313" key="2">
    <source>
        <dbReference type="EMBL" id="NJP95421.1"/>
    </source>
</evidence>
<feature type="region of interest" description="Disordered" evidence="1">
    <location>
        <begin position="120"/>
        <end position="148"/>
    </location>
</feature>
<feature type="compositionally biased region" description="Acidic residues" evidence="1">
    <location>
        <begin position="1"/>
        <end position="10"/>
    </location>
</feature>
<sequence length="220" mass="22603">MAASDPDEEALQATIDSAALNSEDPTDEEGPIEGTHGQPDRADDEFAPDQHADEGEALMEPVADDPAWDQARAELAELAHLLNGVISAKDEGNAVMALGCLEMAMAKVASAHRNARAVLTGTDPGPARGGGAARPGTGGGAGGGVRPSALRDRVHAHLTEYPGKDFTPYEIGKVLDASSGAVANALDRLVNLGQATLTCERPRRFALTPNASCADTASDA</sequence>
<feature type="compositionally biased region" description="Gly residues" evidence="1">
    <location>
        <begin position="127"/>
        <end position="145"/>
    </location>
</feature>
<keyword evidence="3" id="KW-1185">Reference proteome</keyword>
<gene>
    <name evidence="2" type="ORF">HCN51_39315</name>
</gene>
<proteinExistence type="predicted"/>
<dbReference type="Proteomes" id="UP000696294">
    <property type="component" value="Unassembled WGS sequence"/>
</dbReference>
<accession>A0ABX1BJF0</accession>
<feature type="region of interest" description="Disordered" evidence="1">
    <location>
        <begin position="1"/>
        <end position="54"/>
    </location>
</feature>
<name>A0ABX1BJF0_9ACTN</name>
<organism evidence="2 3">
    <name type="scientific">Nonomuraea composti</name>
    <dbReference type="NCBI Taxonomy" id="2720023"/>
    <lineage>
        <taxon>Bacteria</taxon>
        <taxon>Bacillati</taxon>
        <taxon>Actinomycetota</taxon>
        <taxon>Actinomycetes</taxon>
        <taxon>Streptosporangiales</taxon>
        <taxon>Streptosporangiaceae</taxon>
        <taxon>Nonomuraea</taxon>
    </lineage>
</organism>
<dbReference type="EMBL" id="JAATEP010000038">
    <property type="protein sequence ID" value="NJP95421.1"/>
    <property type="molecule type" value="Genomic_DNA"/>
</dbReference>
<dbReference type="RefSeq" id="WP_168017154.1">
    <property type="nucleotide sequence ID" value="NZ_JAATEP010000038.1"/>
</dbReference>